<feature type="region of interest" description="Disordered" evidence="2">
    <location>
        <begin position="662"/>
        <end position="785"/>
    </location>
</feature>
<feature type="compositionally biased region" description="Low complexity" evidence="2">
    <location>
        <begin position="662"/>
        <end position="681"/>
    </location>
</feature>
<feature type="compositionally biased region" description="Low complexity" evidence="2">
    <location>
        <begin position="274"/>
        <end position="287"/>
    </location>
</feature>
<dbReference type="Pfam" id="PF00620">
    <property type="entry name" value="RhoGAP"/>
    <property type="match status" value="1"/>
</dbReference>
<comment type="caution">
    <text evidence="5">The sequence shown here is derived from an EMBL/GenBank/DDBJ whole genome shotgun (WGS) entry which is preliminary data.</text>
</comment>
<dbReference type="Proteomes" id="UP001497497">
    <property type="component" value="Unassembled WGS sequence"/>
</dbReference>
<feature type="region of interest" description="Disordered" evidence="2">
    <location>
        <begin position="83"/>
        <end position="108"/>
    </location>
</feature>
<dbReference type="InterPro" id="IPR001849">
    <property type="entry name" value="PH_domain"/>
</dbReference>
<evidence type="ECO:0000313" key="5">
    <source>
        <dbReference type="EMBL" id="CAL1528463.1"/>
    </source>
</evidence>
<feature type="compositionally biased region" description="Polar residues" evidence="2">
    <location>
        <begin position="264"/>
        <end position="273"/>
    </location>
</feature>
<feature type="region of interest" description="Disordered" evidence="2">
    <location>
        <begin position="1737"/>
        <end position="1807"/>
    </location>
</feature>
<dbReference type="Gene3D" id="1.10.555.10">
    <property type="entry name" value="Rho GTPase activation protein"/>
    <property type="match status" value="1"/>
</dbReference>
<dbReference type="InterPro" id="IPR008936">
    <property type="entry name" value="Rho_GTPase_activation_prot"/>
</dbReference>
<dbReference type="InterPro" id="IPR000198">
    <property type="entry name" value="RhoGAP_dom"/>
</dbReference>
<dbReference type="PANTHER" id="PTHR23175:SF23">
    <property type="entry name" value="PDZ DOMAIN-CONTAINING PROTEIN"/>
    <property type="match status" value="1"/>
</dbReference>
<feature type="compositionally biased region" description="Polar residues" evidence="2">
    <location>
        <begin position="1"/>
        <end position="38"/>
    </location>
</feature>
<name>A0AAV2H4W9_LYMST</name>
<evidence type="ECO:0000259" key="4">
    <source>
        <dbReference type="PROSITE" id="PS50238"/>
    </source>
</evidence>
<feature type="domain" description="PH" evidence="3">
    <location>
        <begin position="880"/>
        <end position="987"/>
    </location>
</feature>
<dbReference type="PROSITE" id="PS50003">
    <property type="entry name" value="PH_DOMAIN"/>
    <property type="match status" value="1"/>
</dbReference>
<dbReference type="PROSITE" id="PS50238">
    <property type="entry name" value="RHOGAP"/>
    <property type="match status" value="1"/>
</dbReference>
<dbReference type="Pfam" id="PF15410">
    <property type="entry name" value="PH_9"/>
    <property type="match status" value="1"/>
</dbReference>
<feature type="domain" description="Rho-GAP" evidence="4">
    <location>
        <begin position="1106"/>
        <end position="1298"/>
    </location>
</feature>
<dbReference type="SMART" id="SM00324">
    <property type="entry name" value="RhoGAP"/>
    <property type="match status" value="1"/>
</dbReference>
<dbReference type="InterPro" id="IPR041681">
    <property type="entry name" value="PH_9"/>
</dbReference>
<dbReference type="SUPFAM" id="SSF48350">
    <property type="entry name" value="GTPase activation domain, GAP"/>
    <property type="match status" value="1"/>
</dbReference>
<protein>
    <recommendedName>
        <fullName evidence="7">Rho GTPase-activating protein 21</fullName>
    </recommendedName>
</protein>
<evidence type="ECO:0000256" key="1">
    <source>
        <dbReference type="ARBA" id="ARBA00022468"/>
    </source>
</evidence>
<feature type="compositionally biased region" description="Basic and acidic residues" evidence="2">
    <location>
        <begin position="1870"/>
        <end position="1886"/>
    </location>
</feature>
<evidence type="ECO:0008006" key="7">
    <source>
        <dbReference type="Google" id="ProtNLM"/>
    </source>
</evidence>
<evidence type="ECO:0000256" key="2">
    <source>
        <dbReference type="SAM" id="MobiDB-lite"/>
    </source>
</evidence>
<feature type="compositionally biased region" description="Polar residues" evidence="2">
    <location>
        <begin position="46"/>
        <end position="71"/>
    </location>
</feature>
<feature type="compositionally biased region" description="Polar residues" evidence="2">
    <location>
        <begin position="292"/>
        <end position="308"/>
    </location>
</feature>
<feature type="compositionally biased region" description="Polar residues" evidence="2">
    <location>
        <begin position="682"/>
        <end position="692"/>
    </location>
</feature>
<feature type="compositionally biased region" description="Polar residues" evidence="2">
    <location>
        <begin position="772"/>
        <end position="785"/>
    </location>
</feature>
<dbReference type="InterPro" id="IPR011993">
    <property type="entry name" value="PH-like_dom_sf"/>
</dbReference>
<dbReference type="SUPFAM" id="SSF50729">
    <property type="entry name" value="PH domain-like"/>
    <property type="match status" value="1"/>
</dbReference>
<feature type="compositionally biased region" description="Low complexity" evidence="2">
    <location>
        <begin position="83"/>
        <end position="92"/>
    </location>
</feature>
<dbReference type="SMART" id="SM00233">
    <property type="entry name" value="PH"/>
    <property type="match status" value="1"/>
</dbReference>
<keyword evidence="1" id="KW-0343">GTPase activation</keyword>
<feature type="compositionally biased region" description="Polar residues" evidence="2">
    <location>
        <begin position="185"/>
        <end position="198"/>
    </location>
</feature>
<accession>A0AAV2H4W9</accession>
<feature type="region of interest" description="Disordered" evidence="2">
    <location>
        <begin position="1"/>
        <end position="71"/>
    </location>
</feature>
<dbReference type="GO" id="GO:0007165">
    <property type="term" value="P:signal transduction"/>
    <property type="evidence" value="ECO:0007669"/>
    <property type="project" value="InterPro"/>
</dbReference>
<dbReference type="Gene3D" id="2.30.29.30">
    <property type="entry name" value="Pleckstrin-homology domain (PH domain)/Phosphotyrosine-binding domain (PTB)"/>
    <property type="match status" value="1"/>
</dbReference>
<evidence type="ECO:0000313" key="6">
    <source>
        <dbReference type="Proteomes" id="UP001497497"/>
    </source>
</evidence>
<feature type="compositionally biased region" description="Basic and acidic residues" evidence="2">
    <location>
        <begin position="1754"/>
        <end position="1768"/>
    </location>
</feature>
<feature type="compositionally biased region" description="Low complexity" evidence="2">
    <location>
        <begin position="572"/>
        <end position="594"/>
    </location>
</feature>
<feature type="region of interest" description="Disordered" evidence="2">
    <location>
        <begin position="1850"/>
        <end position="1886"/>
    </location>
</feature>
<dbReference type="EMBL" id="CAXITT010000033">
    <property type="protein sequence ID" value="CAL1528463.1"/>
    <property type="molecule type" value="Genomic_DNA"/>
</dbReference>
<sequence>MAYQSQTGDSMYTSSNTLSDSTSRHSNISHQHSHSANEYQLRDSSHSLVSNSADNLPPGQNNVRHSYPISQWGASDGGSSLGDLSYTSLSSSMRGDQSQTRGYAYHQSRPQPKVLLPLGTYRSVLYDAQCPNMASNVTCNIQGKSKYSFGLFFPPKSTSTMTGSSSGSSSRTISAESLSRGYDEPNSQGLAKSQTYEVGQQRPVVTYRKTSLDESSALTSSAKSREFFIRYSSDKAASDHRNRYSPRHSAYERYSTDNRPTYIISRSQTVSAISPTQTGSTGGNSSSDYLKASNQTSNEGSPDTNRSRQYIPVLSESKLTTSSDNIDKRGAGVSMYNRSSGFTNQSDPATGSRTFVVRIPYEQHKQASPRAPDSSLIPLRQSYGTTFALTRSPNTTHIEIQKSIGKPIVSQRKFQFETGKNENTPPPGTGGHNRYKTEIEKIRTQPKFSSIAMRKASFEQSPERDPPGMDDPIEVATQPDYMGSSVETAQPTVKVRKISSERYTSGSPRQMTDGSDRTGNYQDAIPIRIYMSSGGSSPHLDLYAGDGTKPRHSHEVNHTVGFTSSPHSYEHSTSPSNLSVSSGSVGGPTVSESSTGGGLADSGVWLKSYHSSSDMLDGVEGSSQGGGDGAMYSLDAAADQEVSNMRLTKPARKGSYLSAVNASYHSSPKSESPSAVESRSSYIQPPQQSLAESQCLPYPSQSSSILHAPSSPQPRLFVPTKGYPSDSQSFSSMGSTHSLSSVSSGSLPVASVAPSVMSSSDSCLGMSDESHLSQNTTSYTNLRNQSLSVTMRKKLPEPVEDQANKLHRRTSYLMATARDRTNVVPIEKAFSTPPQLVTDHRPQQQGSMRHQNSIKLNKFFGEMIPEGVEQKPAEKEEVPEVIRKGHLACKISVIEGKKCSDRSWKQVYAVLRQTELYLTRDKENCSSFPEDQHIPIKSCMVEPARDYAKKKKHVFRMTTYNECEYLFQTEDRGTMLSWIQAIKSINEPEKAEKMEEMIASEREKTAQSAIEANASSSKMSPQMGHKGRKLSALSFKAKLSSSPSMRRKKSGTNEKEKGLGFFEESFKKGWKGRLPMMKSLKKHSEESSLSALSEQDVDTDKMQFGVHLEDCFPSPHNEFVPLIVELCTRIVEARGLEVVGVYRVPGNSAAVNALTEEFNRGIDSVNIDNEKLLDINVISSLLKSFFRKLPEPLIPPDMYDQFIEANRYPDEDKRKLKIKRLLHLLPPHNNETLKHMAEHLNKVASYGNINKMDAKNLAIMFGPTLVRKKGDDTVSLVTDMSDQCRIVESIILHHDWFFSPWDQDNYIPMETTVETVSVEDGQSLLKDDDEEADSAISAKQIISSIVGAASKKLRSQQGKSTESLDMIDSCSMTTTSSATYTLDDTLHSSSRTKSLSSIASSRSASEEFLERKSANSANRYLATAPIANSEPDFMDFEYADATSPSSSFSRHFSDDSLVDKNDELEISHGLPTSLSRDAIHNTLKRIGNDVSALLHTFEQKQLKERERRRWEQEMIEREHMRTQLELEQEENHSVEDWLAWKGISASRMPDLVSSSYLGQTYPYEESRFNHNVPGGGEKKDKLDMKRSNVVSLTTTLNVPPVVIPPLGLPTQPAKIPRVGSHEDILSQPKNQRYDAGRPVMMRGPSQRRIQENQQRTLHVAVGPERTSQRPSSIRHSFGRRHGSLDSLIDMIDRQDKRASWASSDSEDGSDLLNSITTTFDQKLQILLNPKYKLTGAVGKSDKMDSLNNSSNSNEDSKEDNSKLTEAGKARILSSVQQPRPGASLLDSERPFRDPSLHRSAKSDPKIGIASRFERHDCGRASSASPVTTVLYENSNLANQKKCQLPDFRAFLSKPPAQPPEPGSVTLTQPKKLDTSPKSRENFRPEQRTISKSEKTEMNLARLSRDETSFAGEGVASLTDKQDNKENRKIHKRRRHTVGGMEDFDHINAISRACADLTSFHRPSAWERLQPAVKDPGSPGHRNMQTWIQRERVRGSTPDLTCQDKY</sequence>
<organism evidence="5 6">
    <name type="scientific">Lymnaea stagnalis</name>
    <name type="common">Great pond snail</name>
    <name type="synonym">Helix stagnalis</name>
    <dbReference type="NCBI Taxonomy" id="6523"/>
    <lineage>
        <taxon>Eukaryota</taxon>
        <taxon>Metazoa</taxon>
        <taxon>Spiralia</taxon>
        <taxon>Lophotrochozoa</taxon>
        <taxon>Mollusca</taxon>
        <taxon>Gastropoda</taxon>
        <taxon>Heterobranchia</taxon>
        <taxon>Euthyneura</taxon>
        <taxon>Panpulmonata</taxon>
        <taxon>Hygrophila</taxon>
        <taxon>Lymnaeoidea</taxon>
        <taxon>Lymnaeidae</taxon>
        <taxon>Lymnaea</taxon>
    </lineage>
</organism>
<feature type="compositionally biased region" description="Low complexity" evidence="2">
    <location>
        <begin position="159"/>
        <end position="177"/>
    </location>
</feature>
<proteinExistence type="predicted"/>
<feature type="region of interest" description="Disordered" evidence="2">
    <location>
        <begin position="159"/>
        <end position="198"/>
    </location>
</feature>
<feature type="region of interest" description="Disordered" evidence="2">
    <location>
        <begin position="561"/>
        <end position="598"/>
    </location>
</feature>
<feature type="region of interest" description="Disordered" evidence="2">
    <location>
        <begin position="1645"/>
        <end position="1680"/>
    </location>
</feature>
<dbReference type="PANTHER" id="PTHR23175">
    <property type="entry name" value="PDZ DOMAIN-CONTAINING PROTEIN"/>
    <property type="match status" value="1"/>
</dbReference>
<feature type="compositionally biased region" description="Low complexity" evidence="2">
    <location>
        <begin position="729"/>
        <end position="762"/>
    </location>
</feature>
<feature type="compositionally biased region" description="Basic and acidic residues" evidence="2">
    <location>
        <begin position="1786"/>
        <end position="1804"/>
    </location>
</feature>
<feature type="region of interest" description="Disordered" evidence="2">
    <location>
        <begin position="236"/>
        <end position="309"/>
    </location>
</feature>
<reference evidence="5 6" key="1">
    <citation type="submission" date="2024-04" db="EMBL/GenBank/DDBJ databases">
        <authorList>
            <consortium name="Genoscope - CEA"/>
            <person name="William W."/>
        </authorList>
    </citation>
    <scope>NUCLEOTIDE SEQUENCE [LARGE SCALE GENOMIC DNA]</scope>
</reference>
<gene>
    <name evidence="5" type="ORF">GSLYS_00002633001</name>
</gene>
<evidence type="ECO:0000259" key="3">
    <source>
        <dbReference type="PROSITE" id="PS50003"/>
    </source>
</evidence>
<dbReference type="GO" id="GO:0005096">
    <property type="term" value="F:GTPase activator activity"/>
    <property type="evidence" value="ECO:0007669"/>
    <property type="project" value="UniProtKB-KW"/>
</dbReference>
<keyword evidence="6" id="KW-1185">Reference proteome</keyword>